<evidence type="ECO:0000256" key="12">
    <source>
        <dbReference type="SAM" id="Phobius"/>
    </source>
</evidence>
<keyword evidence="16" id="KW-1185">Reference proteome</keyword>
<dbReference type="CDD" id="cd00082">
    <property type="entry name" value="HisKA"/>
    <property type="match status" value="1"/>
</dbReference>
<evidence type="ECO:0000256" key="9">
    <source>
        <dbReference type="ARBA" id="ARBA00023012"/>
    </source>
</evidence>
<evidence type="ECO:0000256" key="4">
    <source>
        <dbReference type="ARBA" id="ARBA00022553"/>
    </source>
</evidence>
<dbReference type="GO" id="GO:0016301">
    <property type="term" value="F:kinase activity"/>
    <property type="evidence" value="ECO:0007669"/>
    <property type="project" value="UniProtKB-KW"/>
</dbReference>
<evidence type="ECO:0000313" key="16">
    <source>
        <dbReference type="Proteomes" id="UP001203579"/>
    </source>
</evidence>
<feature type="compositionally biased region" description="Basic and acidic residues" evidence="11">
    <location>
        <begin position="514"/>
        <end position="529"/>
    </location>
</feature>
<evidence type="ECO:0000313" key="15">
    <source>
        <dbReference type="EMBL" id="MCL8492570.1"/>
    </source>
</evidence>
<keyword evidence="9" id="KW-0902">Two-component regulatory system</keyword>
<organism evidence="15 16">
    <name type="scientific">Corynebacterium intestinale</name>
    <dbReference type="NCBI Taxonomy" id="2943492"/>
    <lineage>
        <taxon>Bacteria</taxon>
        <taxon>Bacillati</taxon>
        <taxon>Actinomycetota</taxon>
        <taxon>Actinomycetes</taxon>
        <taxon>Mycobacteriales</taxon>
        <taxon>Corynebacteriaceae</taxon>
        <taxon>Corynebacterium</taxon>
    </lineage>
</organism>
<dbReference type="Gene3D" id="1.10.287.130">
    <property type="match status" value="1"/>
</dbReference>
<dbReference type="PANTHER" id="PTHR45436:SF5">
    <property type="entry name" value="SENSOR HISTIDINE KINASE TRCS"/>
    <property type="match status" value="1"/>
</dbReference>
<dbReference type="Proteomes" id="UP001203579">
    <property type="component" value="Unassembled WGS sequence"/>
</dbReference>
<dbReference type="Gene3D" id="3.30.565.10">
    <property type="entry name" value="Histidine kinase-like ATPase, C-terminal domain"/>
    <property type="match status" value="1"/>
</dbReference>
<dbReference type="SMART" id="SM00387">
    <property type="entry name" value="HATPase_c"/>
    <property type="match status" value="1"/>
</dbReference>
<dbReference type="InterPro" id="IPR036097">
    <property type="entry name" value="HisK_dim/P_sf"/>
</dbReference>
<keyword evidence="5" id="KW-0808">Transferase</keyword>
<proteinExistence type="predicted"/>
<name>A0ABT0T6I0_9CORY</name>
<evidence type="ECO:0000256" key="1">
    <source>
        <dbReference type="ARBA" id="ARBA00000085"/>
    </source>
</evidence>
<keyword evidence="4" id="KW-0597">Phosphoprotein</keyword>
<dbReference type="InterPro" id="IPR003594">
    <property type="entry name" value="HATPase_dom"/>
</dbReference>
<protein>
    <recommendedName>
        <fullName evidence="3">histidine kinase</fullName>
        <ecNumber evidence="3">2.7.13.3</ecNumber>
    </recommendedName>
</protein>
<dbReference type="InterPro" id="IPR050428">
    <property type="entry name" value="TCS_sensor_his_kinase"/>
</dbReference>
<evidence type="ECO:0000256" key="2">
    <source>
        <dbReference type="ARBA" id="ARBA00004236"/>
    </source>
</evidence>
<dbReference type="Pfam" id="PF02518">
    <property type="entry name" value="HATPase_c"/>
    <property type="match status" value="1"/>
</dbReference>
<dbReference type="Pfam" id="PF00512">
    <property type="entry name" value="HisKA"/>
    <property type="match status" value="1"/>
</dbReference>
<dbReference type="PROSITE" id="PS50885">
    <property type="entry name" value="HAMP"/>
    <property type="match status" value="1"/>
</dbReference>
<reference evidence="15 16" key="1">
    <citation type="submission" date="2022-05" db="EMBL/GenBank/DDBJ databases">
        <title>Corynebacterium sp. B5-R-101 sp. nov., isolated from human feces.</title>
        <authorList>
            <person name="Shamsuzzaman M."/>
            <person name="Dahal R.H."/>
        </authorList>
    </citation>
    <scope>NUCLEOTIDE SEQUENCE [LARGE SCALE GENOMIC DNA]</scope>
    <source>
        <strain evidence="15 16">B5-R-101</strain>
    </source>
</reference>
<accession>A0ABT0T6I0</accession>
<dbReference type="RefSeq" id="WP_250223663.1">
    <property type="nucleotide sequence ID" value="NZ_JAMFTR010000001.1"/>
</dbReference>
<evidence type="ECO:0000256" key="5">
    <source>
        <dbReference type="ARBA" id="ARBA00022679"/>
    </source>
</evidence>
<dbReference type="CDD" id="cd00075">
    <property type="entry name" value="HATPase"/>
    <property type="match status" value="1"/>
</dbReference>
<evidence type="ECO:0000259" key="13">
    <source>
        <dbReference type="PROSITE" id="PS50109"/>
    </source>
</evidence>
<dbReference type="InterPro" id="IPR005467">
    <property type="entry name" value="His_kinase_dom"/>
</dbReference>
<evidence type="ECO:0000256" key="7">
    <source>
        <dbReference type="ARBA" id="ARBA00022777"/>
    </source>
</evidence>
<evidence type="ECO:0000256" key="10">
    <source>
        <dbReference type="ARBA" id="ARBA00023136"/>
    </source>
</evidence>
<dbReference type="PRINTS" id="PR00344">
    <property type="entry name" value="BCTRLSENSOR"/>
</dbReference>
<dbReference type="SMART" id="SM00304">
    <property type="entry name" value="HAMP"/>
    <property type="match status" value="1"/>
</dbReference>
<dbReference type="InterPro" id="IPR003661">
    <property type="entry name" value="HisK_dim/P_dom"/>
</dbReference>
<dbReference type="PROSITE" id="PS50109">
    <property type="entry name" value="HIS_KIN"/>
    <property type="match status" value="1"/>
</dbReference>
<gene>
    <name evidence="15" type="ORF">M5J06_00240</name>
</gene>
<feature type="transmembrane region" description="Helical" evidence="12">
    <location>
        <begin position="174"/>
        <end position="200"/>
    </location>
</feature>
<dbReference type="SUPFAM" id="SSF47384">
    <property type="entry name" value="Homodimeric domain of signal transducing histidine kinase"/>
    <property type="match status" value="1"/>
</dbReference>
<keyword evidence="8 12" id="KW-1133">Transmembrane helix</keyword>
<dbReference type="PANTHER" id="PTHR45436">
    <property type="entry name" value="SENSOR HISTIDINE KINASE YKOH"/>
    <property type="match status" value="1"/>
</dbReference>
<dbReference type="SUPFAM" id="SSF158472">
    <property type="entry name" value="HAMP domain-like"/>
    <property type="match status" value="1"/>
</dbReference>
<evidence type="ECO:0000256" key="11">
    <source>
        <dbReference type="SAM" id="MobiDB-lite"/>
    </source>
</evidence>
<keyword evidence="6 12" id="KW-0812">Transmembrane</keyword>
<keyword evidence="10 12" id="KW-0472">Membrane</keyword>
<evidence type="ECO:0000256" key="6">
    <source>
        <dbReference type="ARBA" id="ARBA00022692"/>
    </source>
</evidence>
<evidence type="ECO:0000256" key="8">
    <source>
        <dbReference type="ARBA" id="ARBA00022989"/>
    </source>
</evidence>
<dbReference type="EC" id="2.7.13.3" evidence="3"/>
<feature type="transmembrane region" description="Helical" evidence="12">
    <location>
        <begin position="40"/>
        <end position="63"/>
    </location>
</feature>
<dbReference type="InterPro" id="IPR003660">
    <property type="entry name" value="HAMP_dom"/>
</dbReference>
<feature type="domain" description="Histidine kinase" evidence="13">
    <location>
        <begin position="262"/>
        <end position="479"/>
    </location>
</feature>
<dbReference type="Gene3D" id="6.10.340.10">
    <property type="match status" value="1"/>
</dbReference>
<keyword evidence="7 15" id="KW-0418">Kinase</keyword>
<comment type="caution">
    <text evidence="15">The sequence shown here is derived from an EMBL/GenBank/DDBJ whole genome shotgun (WGS) entry which is preliminary data.</text>
</comment>
<feature type="domain" description="HAMP" evidence="14">
    <location>
        <begin position="202"/>
        <end position="254"/>
    </location>
</feature>
<dbReference type="SUPFAM" id="SSF55874">
    <property type="entry name" value="ATPase domain of HSP90 chaperone/DNA topoisomerase II/histidine kinase"/>
    <property type="match status" value="1"/>
</dbReference>
<comment type="catalytic activity">
    <reaction evidence="1">
        <text>ATP + protein L-histidine = ADP + protein N-phospho-L-histidine.</text>
        <dbReference type="EC" id="2.7.13.3"/>
    </reaction>
</comment>
<dbReference type="SMART" id="SM00388">
    <property type="entry name" value="HisKA"/>
    <property type="match status" value="1"/>
</dbReference>
<sequence length="536" mass="58752">MILRRPAPDAVPSEDLDTTAWLGRSGRRGWASRAPLRWRLSLVTGVVVAFSVAVMTFVTYWLVAASMTASVDKQIMQQADVLIQQAQDPAFVENIDQEISSFKLYNPSTRISISPPSAAFAFGDALPVGGDFKPDGDTMESSIRTLGGERVLAKHEDGGTTVVLAKDLGPTEEIVSAVGSALLIIVAFGVLLSVFAGMVVSKTGMEPIARLKRAADYVTQTNDLRPIAVESNDEMSQLTVSFNRMLSALQHARVQQSQFVADAGHELKTPLTSMRTNIELLMMLNKSGGGFGISEEDRRDLEDDVMAQMSELSTLIGDLVDLAREDATEKEPEPVELHEVLENSLNRAKRRRPDVDFRVRFIPWMLDGDPFALGRATLNLMDNAAKWSPPTGTVRVSMRQVAEDKVCLRVDDSGPGIAPEERDKVFERFYRSAEARAMPGSGLGLAIVKSVVERHNGEITIKDSADGGTRMEVILPGHPTEGDAMVDGLEEIPNEFQPESFDAQEAEETSQGPAEEHSENPQDRGHIFAERWFNQS</sequence>
<dbReference type="InterPro" id="IPR036890">
    <property type="entry name" value="HATPase_C_sf"/>
</dbReference>
<evidence type="ECO:0000259" key="14">
    <source>
        <dbReference type="PROSITE" id="PS50885"/>
    </source>
</evidence>
<dbReference type="Pfam" id="PF00672">
    <property type="entry name" value="HAMP"/>
    <property type="match status" value="1"/>
</dbReference>
<feature type="region of interest" description="Disordered" evidence="11">
    <location>
        <begin position="496"/>
        <end position="536"/>
    </location>
</feature>
<dbReference type="EMBL" id="JAMKFF010000001">
    <property type="protein sequence ID" value="MCL8492570.1"/>
    <property type="molecule type" value="Genomic_DNA"/>
</dbReference>
<dbReference type="InterPro" id="IPR004358">
    <property type="entry name" value="Sig_transdc_His_kin-like_C"/>
</dbReference>
<evidence type="ECO:0000256" key="3">
    <source>
        <dbReference type="ARBA" id="ARBA00012438"/>
    </source>
</evidence>
<dbReference type="CDD" id="cd06225">
    <property type="entry name" value="HAMP"/>
    <property type="match status" value="1"/>
</dbReference>
<comment type="subcellular location">
    <subcellularLocation>
        <location evidence="2">Cell membrane</location>
    </subcellularLocation>
</comment>